<gene>
    <name evidence="1" type="ORF">Voc01_018570</name>
</gene>
<dbReference type="Proteomes" id="UP000635606">
    <property type="component" value="Unassembled WGS sequence"/>
</dbReference>
<sequence>MKGADTLPFRWDLVAPDQLGTLLSGTESPRLWFVDDLAECAGKVLARSGNGDLVFVGRSLDSMFDLLGGALAGVADDRRLHRLPVSFARSGVRSGRRWRERPLTHGERRRGREFLANVGVTPHALARRARPVTFVDVVHEGGTFTDLFTLLRDWIDEERQPWRVIRRKVRFVGVTIRRETSPNTYRWRHDAGWTRQLPARSVVNVSLDWWVWNYLGDRQTKLTRTFKPERWLAGAAAPDRDLDTRQAIAEAVAIVHYGRSAAGRKAIARAADREPALAEAWLRTVVTALNST</sequence>
<dbReference type="EMBL" id="BOPH01000022">
    <property type="protein sequence ID" value="GIJ66940.1"/>
    <property type="molecule type" value="Genomic_DNA"/>
</dbReference>
<keyword evidence="2" id="KW-1185">Reference proteome</keyword>
<comment type="caution">
    <text evidence="1">The sequence shown here is derived from an EMBL/GenBank/DDBJ whole genome shotgun (WGS) entry which is preliminary data.</text>
</comment>
<dbReference type="RefSeq" id="WP_239160070.1">
    <property type="nucleotide sequence ID" value="NZ_BOPH01000022.1"/>
</dbReference>
<proteinExistence type="predicted"/>
<evidence type="ECO:0000313" key="2">
    <source>
        <dbReference type="Proteomes" id="UP000635606"/>
    </source>
</evidence>
<reference evidence="1" key="1">
    <citation type="submission" date="2021-01" db="EMBL/GenBank/DDBJ databases">
        <title>Whole genome shotgun sequence of Virgisporangium ochraceum NBRC 16418.</title>
        <authorList>
            <person name="Komaki H."/>
            <person name="Tamura T."/>
        </authorList>
    </citation>
    <scope>NUCLEOTIDE SEQUENCE</scope>
    <source>
        <strain evidence="1">NBRC 16418</strain>
    </source>
</reference>
<evidence type="ECO:0000313" key="1">
    <source>
        <dbReference type="EMBL" id="GIJ66940.1"/>
    </source>
</evidence>
<organism evidence="1 2">
    <name type="scientific">Virgisporangium ochraceum</name>
    <dbReference type="NCBI Taxonomy" id="65505"/>
    <lineage>
        <taxon>Bacteria</taxon>
        <taxon>Bacillati</taxon>
        <taxon>Actinomycetota</taxon>
        <taxon>Actinomycetes</taxon>
        <taxon>Micromonosporales</taxon>
        <taxon>Micromonosporaceae</taxon>
        <taxon>Virgisporangium</taxon>
    </lineage>
</organism>
<protein>
    <submittedName>
        <fullName evidence="1">Uncharacterized protein</fullName>
    </submittedName>
</protein>
<dbReference type="AlphaFoldDB" id="A0A8J4E980"/>
<accession>A0A8J4E980</accession>
<name>A0A8J4E980_9ACTN</name>